<dbReference type="AlphaFoldDB" id="A0A6B2LQ42"/>
<dbReference type="PANTHER" id="PTHR23206:SF8">
    <property type="entry name" value="ANKYRIN REPEAT AND KH DOMAIN-CONTAINING 1"/>
    <property type="match status" value="1"/>
</dbReference>
<keyword evidence="1" id="KW-0677">Repeat</keyword>
<proteinExistence type="predicted"/>
<dbReference type="SUPFAM" id="SSF47769">
    <property type="entry name" value="SAM/Pointed domain"/>
    <property type="match status" value="1"/>
</dbReference>
<organism evidence="5">
    <name type="scientific">Arcella intermedia</name>
    <dbReference type="NCBI Taxonomy" id="1963864"/>
    <lineage>
        <taxon>Eukaryota</taxon>
        <taxon>Amoebozoa</taxon>
        <taxon>Tubulinea</taxon>
        <taxon>Elardia</taxon>
        <taxon>Arcellinida</taxon>
        <taxon>Sphaerothecina</taxon>
        <taxon>Arcellidae</taxon>
        <taxon>Arcella</taxon>
    </lineage>
</organism>
<evidence type="ECO:0000313" key="5">
    <source>
        <dbReference type="EMBL" id="NDV38977.1"/>
    </source>
</evidence>
<dbReference type="SUPFAM" id="SSF48403">
    <property type="entry name" value="Ankyrin repeat"/>
    <property type="match status" value="1"/>
</dbReference>
<protein>
    <recommendedName>
        <fullName evidence="4">SAM domain-containing protein</fullName>
    </recommendedName>
</protein>
<feature type="domain" description="SAM" evidence="4">
    <location>
        <begin position="86"/>
        <end position="137"/>
    </location>
</feature>
<sequence length="137" mass="15410">MGHHEIVKLLLDHKANILLHTESSLVTPLMIACLNGNTEVVKHLLSFNAPTHTLDKAGKNAMDYAEEGKHSHIVSLLQKHFHPELWTTTDVYNYLKGREEFKNFADVFLKEDINGKVLLQLNEAEVSQLGLKTIGAK</sequence>
<feature type="repeat" description="ANK" evidence="3">
    <location>
        <begin position="24"/>
        <end position="56"/>
    </location>
</feature>
<evidence type="ECO:0000259" key="4">
    <source>
        <dbReference type="PROSITE" id="PS50105"/>
    </source>
</evidence>
<name>A0A6B2LQ42_9EUKA</name>
<dbReference type="Gene3D" id="1.25.40.20">
    <property type="entry name" value="Ankyrin repeat-containing domain"/>
    <property type="match status" value="1"/>
</dbReference>
<evidence type="ECO:0000256" key="3">
    <source>
        <dbReference type="PROSITE-ProRule" id="PRU00023"/>
    </source>
</evidence>
<accession>A0A6B2LQ42</accession>
<dbReference type="InterPro" id="IPR013761">
    <property type="entry name" value="SAM/pointed_sf"/>
</dbReference>
<dbReference type="InterPro" id="IPR001660">
    <property type="entry name" value="SAM"/>
</dbReference>
<evidence type="ECO:0000256" key="2">
    <source>
        <dbReference type="ARBA" id="ARBA00023043"/>
    </source>
</evidence>
<dbReference type="InterPro" id="IPR002110">
    <property type="entry name" value="Ankyrin_rpt"/>
</dbReference>
<dbReference type="PANTHER" id="PTHR23206">
    <property type="entry name" value="MASK PROTEIN"/>
    <property type="match status" value="1"/>
</dbReference>
<dbReference type="SMART" id="SM00248">
    <property type="entry name" value="ANK"/>
    <property type="match status" value="2"/>
</dbReference>
<dbReference type="InterPro" id="IPR036770">
    <property type="entry name" value="Ankyrin_rpt-contain_sf"/>
</dbReference>
<dbReference type="PROSITE" id="PS50088">
    <property type="entry name" value="ANK_REPEAT"/>
    <property type="match status" value="1"/>
</dbReference>
<evidence type="ECO:0000256" key="1">
    <source>
        <dbReference type="ARBA" id="ARBA00022737"/>
    </source>
</evidence>
<dbReference type="PROSITE" id="PS50105">
    <property type="entry name" value="SAM_DOMAIN"/>
    <property type="match status" value="1"/>
</dbReference>
<dbReference type="InterPro" id="IPR051631">
    <property type="entry name" value="Ankyrin-KH/SAM_domain"/>
</dbReference>
<dbReference type="Pfam" id="PF12796">
    <property type="entry name" value="Ank_2"/>
    <property type="match status" value="1"/>
</dbReference>
<reference evidence="5" key="1">
    <citation type="journal article" date="2020" name="J. Eukaryot. Microbiol.">
        <title>De novo Sequencing, Assembly and Annotation of the Transcriptome for the Free-Living Testate Amoeba Arcella intermedia.</title>
        <authorList>
            <person name="Ribeiro G.M."/>
            <person name="Porfirio-Sousa A.L."/>
            <person name="Maurer-Alcala X.X."/>
            <person name="Katz L.A."/>
            <person name="Lahr D.J.G."/>
        </authorList>
    </citation>
    <scope>NUCLEOTIDE SEQUENCE</scope>
</reference>
<dbReference type="Gene3D" id="1.10.150.50">
    <property type="entry name" value="Transcription Factor, Ets-1"/>
    <property type="match status" value="1"/>
</dbReference>
<dbReference type="EMBL" id="GIBP01010008">
    <property type="protein sequence ID" value="NDV38977.1"/>
    <property type="molecule type" value="Transcribed_RNA"/>
</dbReference>
<keyword evidence="2 3" id="KW-0040">ANK repeat</keyword>